<organism evidence="10 11">
    <name type="scientific">Baudoinia panamericana (strain UAMH 10762)</name>
    <name type="common">Angels' share fungus</name>
    <name type="synonym">Baudoinia compniacensis (strain UAMH 10762)</name>
    <dbReference type="NCBI Taxonomy" id="717646"/>
    <lineage>
        <taxon>Eukaryota</taxon>
        <taxon>Fungi</taxon>
        <taxon>Dikarya</taxon>
        <taxon>Ascomycota</taxon>
        <taxon>Pezizomycotina</taxon>
        <taxon>Dothideomycetes</taxon>
        <taxon>Dothideomycetidae</taxon>
        <taxon>Mycosphaerellales</taxon>
        <taxon>Teratosphaeriaceae</taxon>
        <taxon>Baudoinia</taxon>
    </lineage>
</organism>
<dbReference type="STRING" id="717646.M2MZ85"/>
<feature type="compositionally biased region" description="Pro residues" evidence="8">
    <location>
        <begin position="768"/>
        <end position="790"/>
    </location>
</feature>
<evidence type="ECO:0000256" key="3">
    <source>
        <dbReference type="ARBA" id="ARBA00022723"/>
    </source>
</evidence>
<evidence type="ECO:0000313" key="10">
    <source>
        <dbReference type="EMBL" id="EMC91635.1"/>
    </source>
</evidence>
<dbReference type="Pfam" id="PF26200">
    <property type="entry name" value="Rcat_RNF216"/>
    <property type="match status" value="1"/>
</dbReference>
<evidence type="ECO:0000313" key="11">
    <source>
        <dbReference type="Proteomes" id="UP000011761"/>
    </source>
</evidence>
<evidence type="ECO:0000259" key="9">
    <source>
        <dbReference type="PROSITE" id="PS51873"/>
    </source>
</evidence>
<dbReference type="EMBL" id="KB445563">
    <property type="protein sequence ID" value="EMC91635.1"/>
    <property type="molecule type" value="Genomic_DNA"/>
</dbReference>
<evidence type="ECO:0000256" key="1">
    <source>
        <dbReference type="ARBA" id="ARBA00004906"/>
    </source>
</evidence>
<evidence type="ECO:0000256" key="8">
    <source>
        <dbReference type="SAM" id="MobiDB-lite"/>
    </source>
</evidence>
<dbReference type="CDD" id="cd20353">
    <property type="entry name" value="Rcat_RBR_RNF216"/>
    <property type="match status" value="1"/>
</dbReference>
<dbReference type="Gene3D" id="1.20.120.1750">
    <property type="match status" value="1"/>
</dbReference>
<sequence>MAARPAAAVSQAEVIDLLSDEDDIQVGAGAPDHDLHVADRVPLVLDENGNLLPANELPFDFFDAIVHPGQAPLLPDNPPVRGQLMVINGEEVFIPDEEAPRPYTAPPAAPPKDAPFTVDTCLQRVLEIFPDISHDYVHELYNEFDASDEYEVLPGSARLDNIIENLLSNLDYPRYAKGKQAVRKRKRGDSIDETNANRWTVESRELAPSFLKGSIQAMLKAEYPDIPVRFINDTLARDKHFYQAYITLAISRDSNDPARPTFSRGRPPKNHELASADVIAANCGWPTLTEELVAARKRAAVLRAERAAEDAMKTSEQENLRHAMEQGETAECQACFEELPMNRQIHCDGAVAHFTCYECLETYIKTEIGDARCNVLCTAGCGSGFAPGQLNQLGNPQLLKKLADLEQEKAIRDAGLDDLEECPFCDFKAIMPPIDEDFEFRCANPECEKVSCRRCKSISHIPASCEQHAKDNKLSSRHKIEEAMTAALVRSCNKCKKQFIKEYGCNKMTCPSCMNIQCYVCSETVQNYDHFDQQHNPLVDRPAPERCPLYDNVEERHEREVREAEEAARKALLEANPNLTEQDVEINVSDAVKQATADRVRRGAAAGGYGMNMLYPANNILGGAQLFDGVADDVRIPNEGLLNLAARRRQDALRANLLHRAAERRARQVANARNHPFNLAPALVRDEAVQPAAAQHVHQYHPPGRPIPGGLAGYMAAFGLRGGPPPLPELQLPVEWVNEDMPQAAPAAPLGPAGLRIPHARARHNVVPPAPAPATPPAPPPAPAPTPGPAPDVLGYFEHPFDPIANGGIDPLQRPANNQRESYVRQHMQRPNPHAAEAGAERHGTVDLPDVRQQRENFEHLEALRTLHNRLLRERQMGMGLHTEVIRDATRASRAEQVEAHRLEILRRRQAAADRATADALHRQSHVARGAFHGP</sequence>
<dbReference type="SUPFAM" id="SSF57850">
    <property type="entry name" value="RING/U-box"/>
    <property type="match status" value="1"/>
</dbReference>
<dbReference type="PROSITE" id="PS51873">
    <property type="entry name" value="TRIAD"/>
    <property type="match status" value="1"/>
</dbReference>
<dbReference type="InterPro" id="IPR044066">
    <property type="entry name" value="TRIAD_supradom"/>
</dbReference>
<dbReference type="CDD" id="cd20339">
    <property type="entry name" value="BRcat_RBR_RNF216"/>
    <property type="match status" value="1"/>
</dbReference>
<keyword evidence="3" id="KW-0479">Metal-binding</keyword>
<dbReference type="PANTHER" id="PTHR22770">
    <property type="entry name" value="UBIQUITIN CONJUGATING ENZYME 7 INTERACTING PROTEIN-RELATED"/>
    <property type="match status" value="1"/>
</dbReference>
<dbReference type="KEGG" id="bcom:BAUCODRAFT_299630"/>
<reference evidence="10 11" key="1">
    <citation type="journal article" date="2012" name="PLoS Pathog.">
        <title>Diverse lifestyles and strategies of plant pathogenesis encoded in the genomes of eighteen Dothideomycetes fungi.</title>
        <authorList>
            <person name="Ohm R.A."/>
            <person name="Feau N."/>
            <person name="Henrissat B."/>
            <person name="Schoch C.L."/>
            <person name="Horwitz B.A."/>
            <person name="Barry K.W."/>
            <person name="Condon B.J."/>
            <person name="Copeland A.C."/>
            <person name="Dhillon B."/>
            <person name="Glaser F."/>
            <person name="Hesse C.N."/>
            <person name="Kosti I."/>
            <person name="LaButti K."/>
            <person name="Lindquist E.A."/>
            <person name="Lucas S."/>
            <person name="Salamov A.A."/>
            <person name="Bradshaw R.E."/>
            <person name="Ciuffetti L."/>
            <person name="Hamelin R.C."/>
            <person name="Kema G.H.J."/>
            <person name="Lawrence C."/>
            <person name="Scott J.A."/>
            <person name="Spatafora J.W."/>
            <person name="Turgeon B.G."/>
            <person name="de Wit P.J.G.M."/>
            <person name="Zhong S."/>
            <person name="Goodwin S.B."/>
            <person name="Grigoriev I.V."/>
        </authorList>
    </citation>
    <scope>NUCLEOTIDE SEQUENCE [LARGE SCALE GENOMIC DNA]</scope>
    <source>
        <strain evidence="10 11">UAMH 10762</strain>
    </source>
</reference>
<dbReference type="InterPro" id="IPR047545">
    <property type="entry name" value="BRcat_RBR_RNF216"/>
</dbReference>
<evidence type="ECO:0000256" key="2">
    <source>
        <dbReference type="ARBA" id="ARBA00022679"/>
    </source>
</evidence>
<keyword evidence="7" id="KW-0862">Zinc</keyword>
<dbReference type="GO" id="GO:0008270">
    <property type="term" value="F:zinc ion binding"/>
    <property type="evidence" value="ECO:0007669"/>
    <property type="project" value="UniProtKB-KW"/>
</dbReference>
<keyword evidence="4" id="KW-0677">Repeat</keyword>
<accession>M2MZ85</accession>
<dbReference type="GeneID" id="19111071"/>
<evidence type="ECO:0000256" key="6">
    <source>
        <dbReference type="ARBA" id="ARBA00022786"/>
    </source>
</evidence>
<dbReference type="InterPro" id="IPR047546">
    <property type="entry name" value="Rcat_RBR_RNF216"/>
</dbReference>
<dbReference type="InterPro" id="IPR051628">
    <property type="entry name" value="LUBAC_E3_Ligases"/>
</dbReference>
<dbReference type="AlphaFoldDB" id="M2MZ85"/>
<keyword evidence="5" id="KW-0863">Zinc-finger</keyword>
<keyword evidence="2" id="KW-0808">Transferase</keyword>
<dbReference type="GO" id="GO:0016740">
    <property type="term" value="F:transferase activity"/>
    <property type="evidence" value="ECO:0007669"/>
    <property type="project" value="UniProtKB-KW"/>
</dbReference>
<keyword evidence="11" id="KW-1185">Reference proteome</keyword>
<evidence type="ECO:0000256" key="4">
    <source>
        <dbReference type="ARBA" id="ARBA00022737"/>
    </source>
</evidence>
<dbReference type="RefSeq" id="XP_007681146.1">
    <property type="nucleotide sequence ID" value="XM_007682956.1"/>
</dbReference>
<name>M2MZ85_BAUPA</name>
<dbReference type="eggNOG" id="KOG1812">
    <property type="taxonomic scope" value="Eukaryota"/>
</dbReference>
<evidence type="ECO:0000256" key="7">
    <source>
        <dbReference type="ARBA" id="ARBA00022833"/>
    </source>
</evidence>
<comment type="pathway">
    <text evidence="1">Protein modification; protein ubiquitination.</text>
</comment>
<dbReference type="PANTHER" id="PTHR22770:SF47">
    <property type="entry name" value="E3 UBIQUITIN-PROTEIN LIGASE RNF216"/>
    <property type="match status" value="1"/>
</dbReference>
<dbReference type="OrthoDB" id="10009520at2759"/>
<protein>
    <recommendedName>
        <fullName evidence="9">RING-type domain-containing protein</fullName>
    </recommendedName>
</protein>
<feature type="domain" description="RING-type" evidence="9">
    <location>
        <begin position="328"/>
        <end position="539"/>
    </location>
</feature>
<gene>
    <name evidence="10" type="ORF">BAUCODRAFT_299630</name>
</gene>
<keyword evidence="6" id="KW-0833">Ubl conjugation pathway</keyword>
<dbReference type="HOGENOM" id="CLU_313294_0_0_1"/>
<proteinExistence type="predicted"/>
<feature type="region of interest" description="Disordered" evidence="8">
    <location>
        <begin position="766"/>
        <end position="791"/>
    </location>
</feature>
<dbReference type="Proteomes" id="UP000011761">
    <property type="component" value="Unassembled WGS sequence"/>
</dbReference>
<evidence type="ECO:0000256" key="5">
    <source>
        <dbReference type="ARBA" id="ARBA00022771"/>
    </source>
</evidence>